<keyword evidence="2 3" id="KW-0961">Cell wall biogenesis/degradation</keyword>
<dbReference type="AlphaFoldDB" id="B4SGI8"/>
<dbReference type="eggNOG" id="COG0797">
    <property type="taxonomic scope" value="Bacteria"/>
</dbReference>
<dbReference type="InterPro" id="IPR012997">
    <property type="entry name" value="RplA"/>
</dbReference>
<proteinExistence type="inferred from homology"/>
<keyword evidence="8" id="KW-1185">Reference proteome</keyword>
<keyword evidence="7" id="KW-0449">Lipoprotein</keyword>
<dbReference type="PANTHER" id="PTHR34183">
    <property type="entry name" value="ENDOLYTIC PEPTIDOGLYCAN TRANSGLYCOSYLASE RLPA"/>
    <property type="match status" value="1"/>
</dbReference>
<sequence precursor="true">MNHENHFFPISFAAILIVVALSATLMTFPVLGKNTQYSLENNSSGDALQSVATSKKGAYRQHKAHVPVTEGKASFYANQFHGRKTANGETFNMNQLTAAHPSLPFGTWVRVTNLRNRKEVIVRINDRGPYVKGRVIDLSIGAAKKIGLLKSGITKVKLEALGSGQSTLAES</sequence>
<dbReference type="InterPro" id="IPR036908">
    <property type="entry name" value="RlpA-like_sf"/>
</dbReference>
<dbReference type="GO" id="GO:0071555">
    <property type="term" value="P:cell wall organization"/>
    <property type="evidence" value="ECO:0007669"/>
    <property type="project" value="UniProtKB-KW"/>
</dbReference>
<organism evidence="7 8">
    <name type="scientific">Pelodictyon phaeoclathratiforme (strain DSM 5477 / BU-1)</name>
    <dbReference type="NCBI Taxonomy" id="324925"/>
    <lineage>
        <taxon>Bacteria</taxon>
        <taxon>Pseudomonadati</taxon>
        <taxon>Chlorobiota</taxon>
        <taxon>Chlorobiia</taxon>
        <taxon>Chlorobiales</taxon>
        <taxon>Chlorobiaceae</taxon>
        <taxon>Chlorobium/Pelodictyon group</taxon>
        <taxon>Pelodictyon</taxon>
    </lineage>
</organism>
<evidence type="ECO:0000256" key="3">
    <source>
        <dbReference type="HAMAP-Rule" id="MF_02071"/>
    </source>
</evidence>
<comment type="function">
    <text evidence="3">Lytic transglycosylase with a strong preference for naked glycan strands that lack stem peptides.</text>
</comment>
<dbReference type="Gene3D" id="2.40.40.10">
    <property type="entry name" value="RlpA-like domain"/>
    <property type="match status" value="1"/>
</dbReference>
<evidence type="ECO:0000259" key="6">
    <source>
        <dbReference type="Pfam" id="PF03330"/>
    </source>
</evidence>
<keyword evidence="5" id="KW-0472">Membrane</keyword>
<dbReference type="HAMAP" id="MF_02071">
    <property type="entry name" value="RlpA"/>
    <property type="match status" value="1"/>
</dbReference>
<dbReference type="GO" id="GO:0000270">
    <property type="term" value="P:peptidoglycan metabolic process"/>
    <property type="evidence" value="ECO:0007669"/>
    <property type="project" value="UniProtKB-UniRule"/>
</dbReference>
<accession>B4SGI8</accession>
<dbReference type="SUPFAM" id="SSF50685">
    <property type="entry name" value="Barwin-like endoglucanases"/>
    <property type="match status" value="1"/>
</dbReference>
<feature type="transmembrane region" description="Helical" evidence="5">
    <location>
        <begin position="6"/>
        <end position="31"/>
    </location>
</feature>
<keyword evidence="5" id="KW-0812">Transmembrane</keyword>
<dbReference type="EC" id="4.2.2.-" evidence="3"/>
<name>B4SGI8_PELPB</name>
<evidence type="ECO:0000313" key="8">
    <source>
        <dbReference type="Proteomes" id="UP000002724"/>
    </source>
</evidence>
<evidence type="ECO:0000313" key="7">
    <source>
        <dbReference type="EMBL" id="ACF44924.1"/>
    </source>
</evidence>
<keyword evidence="5" id="KW-1133">Transmembrane helix</keyword>
<dbReference type="KEGG" id="pph:Ppha_2772"/>
<gene>
    <name evidence="3" type="primary">rlpA</name>
    <name evidence="7" type="ordered locus">Ppha_2772</name>
</gene>
<dbReference type="InterPro" id="IPR009009">
    <property type="entry name" value="RlpA-like_DPBB"/>
</dbReference>
<reference evidence="7 8" key="1">
    <citation type="submission" date="2008-06" db="EMBL/GenBank/DDBJ databases">
        <title>Complete sequence of Pelodictyon phaeoclathratiforme BU-1.</title>
        <authorList>
            <consortium name="US DOE Joint Genome Institute"/>
            <person name="Lucas S."/>
            <person name="Copeland A."/>
            <person name="Lapidus A."/>
            <person name="Glavina del Rio T."/>
            <person name="Dalin E."/>
            <person name="Tice H."/>
            <person name="Bruce D."/>
            <person name="Goodwin L."/>
            <person name="Pitluck S."/>
            <person name="Schmutz J."/>
            <person name="Larimer F."/>
            <person name="Land M."/>
            <person name="Hauser L."/>
            <person name="Kyrpides N."/>
            <person name="Mikhailova N."/>
            <person name="Liu Z."/>
            <person name="Li T."/>
            <person name="Zhao F."/>
            <person name="Overmann J."/>
            <person name="Bryant D.A."/>
            <person name="Richardson P."/>
        </authorList>
    </citation>
    <scope>NUCLEOTIDE SEQUENCE [LARGE SCALE GENOMIC DNA]</scope>
    <source>
        <strain evidence="8">DSM 5477 / BU-1</strain>
    </source>
</reference>
<dbReference type="HOGENOM" id="CLU_042923_6_4_10"/>
<dbReference type="Pfam" id="PF03330">
    <property type="entry name" value="DPBB_1"/>
    <property type="match status" value="1"/>
</dbReference>
<evidence type="ECO:0000256" key="1">
    <source>
        <dbReference type="ARBA" id="ARBA00023239"/>
    </source>
</evidence>
<dbReference type="STRING" id="324925.Ppha_2772"/>
<dbReference type="EMBL" id="CP001110">
    <property type="protein sequence ID" value="ACF44924.1"/>
    <property type="molecule type" value="Genomic_DNA"/>
</dbReference>
<protein>
    <recommendedName>
        <fullName evidence="3">Probable endolytic peptidoglycan transglycosylase RlpA</fullName>
        <ecNumber evidence="3">4.2.2.-</ecNumber>
    </recommendedName>
</protein>
<keyword evidence="1 3" id="KW-0456">Lyase</keyword>
<dbReference type="PANTHER" id="PTHR34183:SF1">
    <property type="entry name" value="ENDOLYTIC PEPTIDOGLYCAN TRANSGLYCOSYLASE RLPA"/>
    <property type="match status" value="1"/>
</dbReference>
<dbReference type="InterPro" id="IPR034718">
    <property type="entry name" value="RlpA"/>
</dbReference>
<dbReference type="NCBIfam" id="TIGR00413">
    <property type="entry name" value="rlpA"/>
    <property type="match status" value="1"/>
</dbReference>
<evidence type="ECO:0000256" key="4">
    <source>
        <dbReference type="RuleBase" id="RU003495"/>
    </source>
</evidence>
<evidence type="ECO:0000256" key="5">
    <source>
        <dbReference type="SAM" id="Phobius"/>
    </source>
</evidence>
<comment type="similarity">
    <text evidence="3 4">Belongs to the RlpA family.</text>
</comment>
<dbReference type="CDD" id="cd22268">
    <property type="entry name" value="DPBB_RlpA-like"/>
    <property type="match status" value="1"/>
</dbReference>
<evidence type="ECO:0000256" key="2">
    <source>
        <dbReference type="ARBA" id="ARBA00023316"/>
    </source>
</evidence>
<dbReference type="GO" id="GO:0008932">
    <property type="term" value="F:lytic endotransglycosylase activity"/>
    <property type="evidence" value="ECO:0007669"/>
    <property type="project" value="UniProtKB-UniRule"/>
</dbReference>
<dbReference type="RefSeq" id="WP_012509392.1">
    <property type="nucleotide sequence ID" value="NC_011060.1"/>
</dbReference>
<feature type="domain" description="RlpA-like protein double-psi beta-barrel" evidence="6">
    <location>
        <begin position="69"/>
        <end position="157"/>
    </location>
</feature>
<dbReference type="Proteomes" id="UP000002724">
    <property type="component" value="Chromosome"/>
</dbReference>